<accession>A0ABZ2MAJ1</accession>
<evidence type="ECO:0000256" key="1">
    <source>
        <dbReference type="ARBA" id="ARBA00009589"/>
    </source>
</evidence>
<dbReference type="Pfam" id="PF06941">
    <property type="entry name" value="NT5C"/>
    <property type="match status" value="1"/>
</dbReference>
<name>A0ABZ2MAJ1_9BACT</name>
<dbReference type="Proteomes" id="UP001370348">
    <property type="component" value="Chromosome"/>
</dbReference>
<reference evidence="2 3" key="1">
    <citation type="submission" date="2021-12" db="EMBL/GenBank/DDBJ databases">
        <title>Discovery of the Pendulisporaceae a myxobacterial family with distinct sporulation behavior and unique specialized metabolism.</title>
        <authorList>
            <person name="Garcia R."/>
            <person name="Popoff A."/>
            <person name="Bader C.D."/>
            <person name="Loehr J."/>
            <person name="Walesch S."/>
            <person name="Walt C."/>
            <person name="Boldt J."/>
            <person name="Bunk B."/>
            <person name="Haeckl F.J.F.P.J."/>
            <person name="Gunesch A.P."/>
            <person name="Birkelbach J."/>
            <person name="Nuebel U."/>
            <person name="Pietschmann T."/>
            <person name="Bach T."/>
            <person name="Mueller R."/>
        </authorList>
    </citation>
    <scope>NUCLEOTIDE SEQUENCE [LARGE SCALE GENOMIC DNA]</scope>
    <source>
        <strain evidence="2 3">MSr11954</strain>
    </source>
</reference>
<dbReference type="PANTHER" id="PTHR16504:SF4">
    <property type="entry name" value="5'(3')-DEOXYRIBONUCLEOTIDASE"/>
    <property type="match status" value="1"/>
</dbReference>
<dbReference type="Gene3D" id="1.10.40.40">
    <property type="entry name" value="Deoxyribonucleotidase, domain 2"/>
    <property type="match status" value="1"/>
</dbReference>
<evidence type="ECO:0000313" key="3">
    <source>
        <dbReference type="Proteomes" id="UP001370348"/>
    </source>
</evidence>
<gene>
    <name evidence="2" type="ORF">LZC94_20200</name>
</gene>
<comment type="similarity">
    <text evidence="1">Belongs to the 5'(3')-deoxyribonucleotidase family.</text>
</comment>
<dbReference type="Gene3D" id="3.40.50.1000">
    <property type="entry name" value="HAD superfamily/HAD-like"/>
    <property type="match status" value="1"/>
</dbReference>
<dbReference type="EMBL" id="CP089984">
    <property type="protein sequence ID" value="WXB19534.1"/>
    <property type="molecule type" value="Genomic_DNA"/>
</dbReference>
<dbReference type="InterPro" id="IPR023214">
    <property type="entry name" value="HAD_sf"/>
</dbReference>
<proteinExistence type="inferred from homology"/>
<sequence>MEIESSDQIALIDLDGTLADYDTALREKMQMLQAPEEPPYAPRSMERVEPPHIEARRRLIQAQPGFWRSLRKLPLGFEVIEELKAATFRLYVLTKGPRANGAAWGEKLDWCLEHLPDAIVTVTQDKSLVYGKILFDDYPPYFMPWLKHRPRGLVVCLATSLNAEYAKGGPKEHPNVFRYDGSNRDELRARIHRARERASREAL</sequence>
<dbReference type="PANTHER" id="PTHR16504">
    <property type="entry name" value="5'(3')-DEOXYRIBONUCLEOTIDASE"/>
    <property type="match status" value="1"/>
</dbReference>
<dbReference type="RefSeq" id="WP_394829149.1">
    <property type="nucleotide sequence ID" value="NZ_CP089984.1"/>
</dbReference>
<organism evidence="2 3">
    <name type="scientific">Pendulispora albinea</name>
    <dbReference type="NCBI Taxonomy" id="2741071"/>
    <lineage>
        <taxon>Bacteria</taxon>
        <taxon>Pseudomonadati</taxon>
        <taxon>Myxococcota</taxon>
        <taxon>Myxococcia</taxon>
        <taxon>Myxococcales</taxon>
        <taxon>Sorangiineae</taxon>
        <taxon>Pendulisporaceae</taxon>
        <taxon>Pendulispora</taxon>
    </lineage>
</organism>
<dbReference type="InterPro" id="IPR036412">
    <property type="entry name" value="HAD-like_sf"/>
</dbReference>
<protein>
    <submittedName>
        <fullName evidence="2">Uncharacterized protein</fullName>
    </submittedName>
</protein>
<keyword evidence="3" id="KW-1185">Reference proteome</keyword>
<dbReference type="SUPFAM" id="SSF56784">
    <property type="entry name" value="HAD-like"/>
    <property type="match status" value="1"/>
</dbReference>
<dbReference type="InterPro" id="IPR010708">
    <property type="entry name" value="5'(3')-deoxyribonucleotidase"/>
</dbReference>
<evidence type="ECO:0000313" key="2">
    <source>
        <dbReference type="EMBL" id="WXB19534.1"/>
    </source>
</evidence>